<dbReference type="CDD" id="cd13568">
    <property type="entry name" value="PBP2_TAXI_TRAP_like_3"/>
    <property type="match status" value="1"/>
</dbReference>
<dbReference type="STRING" id="44933.SAMN05660971_01180"/>
<dbReference type="NCBIfam" id="TIGR02122">
    <property type="entry name" value="TRAP_TAXI"/>
    <property type="match status" value="1"/>
</dbReference>
<feature type="chain" id="PRO_5013065255" evidence="2">
    <location>
        <begin position="31"/>
        <end position="361"/>
    </location>
</feature>
<dbReference type="SUPFAM" id="SSF53850">
    <property type="entry name" value="Periplasmic binding protein-like II"/>
    <property type="match status" value="1"/>
</dbReference>
<evidence type="ECO:0000313" key="3">
    <source>
        <dbReference type="EMBL" id="GEN26047.1"/>
    </source>
</evidence>
<accession>A0A1M7CPL8</accession>
<dbReference type="InterPro" id="IPR011852">
    <property type="entry name" value="TRAP_TAXI"/>
</dbReference>
<feature type="signal peptide" evidence="2">
    <location>
        <begin position="1"/>
        <end position="30"/>
    </location>
</feature>
<dbReference type="EMBL" id="BJXU01000186">
    <property type="protein sequence ID" value="GEN26047.1"/>
    <property type="molecule type" value="Genomic_DNA"/>
</dbReference>
<protein>
    <submittedName>
        <fullName evidence="3">C4-dicarboxylate ABC transporter substrate-binding protein</fullName>
    </submittedName>
</protein>
<dbReference type="PANTHER" id="PTHR42941">
    <property type="entry name" value="SLL1037 PROTEIN"/>
    <property type="match status" value="1"/>
</dbReference>
<evidence type="ECO:0000256" key="1">
    <source>
        <dbReference type="SAM" id="MobiDB-lite"/>
    </source>
</evidence>
<dbReference type="AlphaFoldDB" id="A0A1M7CPL8"/>
<evidence type="ECO:0000313" key="4">
    <source>
        <dbReference type="EMBL" id="SHL69080.1"/>
    </source>
</evidence>
<dbReference type="Proteomes" id="UP000321726">
    <property type="component" value="Unassembled WGS sequence"/>
</dbReference>
<dbReference type="Pfam" id="PF16868">
    <property type="entry name" value="NMT1_3"/>
    <property type="match status" value="1"/>
</dbReference>
<dbReference type="Proteomes" id="UP000184123">
    <property type="component" value="Unassembled WGS sequence"/>
</dbReference>
<dbReference type="RefSeq" id="WP_073434075.1">
    <property type="nucleotide sequence ID" value="NZ_BJXU01000186.1"/>
</dbReference>
<dbReference type="Gene3D" id="3.40.190.10">
    <property type="entry name" value="Periplasmic binding protein-like II"/>
    <property type="match status" value="2"/>
</dbReference>
<keyword evidence="6" id="KW-1185">Reference proteome</keyword>
<reference evidence="3 6" key="2">
    <citation type="submission" date="2019-07" db="EMBL/GenBank/DDBJ databases">
        <title>Whole genome shotgun sequence of Halomonas cupida NBRC 102219.</title>
        <authorList>
            <person name="Hosoyama A."/>
            <person name="Uohara A."/>
            <person name="Ohji S."/>
            <person name="Ichikawa N."/>
        </authorList>
    </citation>
    <scope>NUCLEOTIDE SEQUENCE [LARGE SCALE GENOMIC DNA]</scope>
    <source>
        <strain evidence="3 6">NBRC 102219</strain>
    </source>
</reference>
<name>A0A1M7CPL8_9GAMM</name>
<dbReference type="EMBL" id="FRCA01000002">
    <property type="protein sequence ID" value="SHL69080.1"/>
    <property type="molecule type" value="Genomic_DNA"/>
</dbReference>
<evidence type="ECO:0000256" key="2">
    <source>
        <dbReference type="SAM" id="SignalP"/>
    </source>
</evidence>
<keyword evidence="2" id="KW-0732">Signal</keyword>
<feature type="region of interest" description="Disordered" evidence="1">
    <location>
        <begin position="326"/>
        <end position="361"/>
    </location>
</feature>
<proteinExistence type="predicted"/>
<sequence>MGIPTLISQRLSQLTGSVLLATLVLGPAEAASVDTPLVIATASPTGVYHITGRALCRLMQAPCEARPSDGSMDNLQALRVGEVPFALAQSDLQYHAVSGIEGFAEAGPDESLRALFSVHSEPFTLVARRDADVETFDELAGRSVNIGNPGSGQRATMLQLTAAQGWSLSDFALVNELPADQQSLELCHGNIDAMVYTVGHPDTSIRQAADLCDAVLVDVEGPAVDALLESTLYYSRATIPAGLYYEDQPEITTFGVRATLLASENTDPDLVYKLVSAVFDNFERFTEFHPAYSVLAPETMIEDGLSAPLHEGALRYYREQGWIESTASSEKPATEGGAADETNTDAIEAMKNDTGGPVEDG</sequence>
<organism evidence="4 5">
    <name type="scientific">Halomonas cupida</name>
    <dbReference type="NCBI Taxonomy" id="44933"/>
    <lineage>
        <taxon>Bacteria</taxon>
        <taxon>Pseudomonadati</taxon>
        <taxon>Pseudomonadota</taxon>
        <taxon>Gammaproteobacteria</taxon>
        <taxon>Oceanospirillales</taxon>
        <taxon>Halomonadaceae</taxon>
        <taxon>Halomonas</taxon>
    </lineage>
</organism>
<dbReference type="PANTHER" id="PTHR42941:SF1">
    <property type="entry name" value="SLL1037 PROTEIN"/>
    <property type="match status" value="1"/>
</dbReference>
<evidence type="ECO:0000313" key="6">
    <source>
        <dbReference type="Proteomes" id="UP000321726"/>
    </source>
</evidence>
<dbReference type="OrthoDB" id="9776669at2"/>
<gene>
    <name evidence="3" type="ORF">HCU01_39960</name>
    <name evidence="4" type="ORF">SAMN05660971_01180</name>
</gene>
<reference evidence="4 5" key="1">
    <citation type="submission" date="2016-11" db="EMBL/GenBank/DDBJ databases">
        <authorList>
            <person name="Jaros S."/>
            <person name="Januszkiewicz K."/>
            <person name="Wedrychowicz H."/>
        </authorList>
    </citation>
    <scope>NUCLEOTIDE SEQUENCE [LARGE SCALE GENOMIC DNA]</scope>
    <source>
        <strain evidence="4 5">DSM 4740</strain>
    </source>
</reference>
<evidence type="ECO:0000313" key="5">
    <source>
        <dbReference type="Proteomes" id="UP000184123"/>
    </source>
</evidence>